<dbReference type="Proteomes" id="UP001449582">
    <property type="component" value="Unassembled WGS sequence"/>
</dbReference>
<dbReference type="InterPro" id="IPR013758">
    <property type="entry name" value="Topo_IIA_A/C_ab"/>
</dbReference>
<dbReference type="PANTHER" id="PTHR43493">
    <property type="entry name" value="DNA GYRASE/TOPOISOMERASE SUBUNIT A"/>
    <property type="match status" value="1"/>
</dbReference>
<feature type="active site" description="O-(5'-phospho-DNA)-tyrosine intermediate" evidence="8 9">
    <location>
        <position position="140"/>
    </location>
</feature>
<dbReference type="NCBIfam" id="NF004043">
    <property type="entry name" value="PRK05560.1"/>
    <property type="match status" value="1"/>
</dbReference>
<dbReference type="RefSeq" id="WP_353290079.1">
    <property type="nucleotide sequence ID" value="NZ_BAABQM010000004.1"/>
</dbReference>
<evidence type="ECO:0000256" key="1">
    <source>
        <dbReference type="ARBA" id="ARBA00000185"/>
    </source>
</evidence>
<accession>A0ABP9U7Y0</accession>
<dbReference type="Pfam" id="PF03989">
    <property type="entry name" value="DNA_gyraseA_C"/>
    <property type="match status" value="6"/>
</dbReference>
<dbReference type="CDD" id="cd00187">
    <property type="entry name" value="TOP4c"/>
    <property type="match status" value="1"/>
</dbReference>
<dbReference type="HAMAP" id="MF_01897">
    <property type="entry name" value="GyrA"/>
    <property type="match status" value="1"/>
</dbReference>
<dbReference type="InterPro" id="IPR035516">
    <property type="entry name" value="Gyrase/topoIV_suA_C"/>
</dbReference>
<reference evidence="12" key="1">
    <citation type="submission" date="2024-02" db="EMBL/GenBank/DDBJ databases">
        <title>Draft genome sequence of new strains in genus Ureaplasma.</title>
        <authorList>
            <person name="Nakajima Y."/>
            <person name="Segawa T."/>
        </authorList>
    </citation>
    <scope>NUCLEOTIDE SEQUENCE [LARGE SCALE GENOMIC DNA]</scope>
    <source>
        <strain evidence="12">OM1</strain>
    </source>
</reference>
<dbReference type="InterPro" id="IPR013760">
    <property type="entry name" value="Topo_IIA-like_dom_sf"/>
</dbReference>
<dbReference type="InterPro" id="IPR002205">
    <property type="entry name" value="Topo_IIA_dom_A"/>
</dbReference>
<dbReference type="EMBL" id="BAABQM010000004">
    <property type="protein sequence ID" value="GAA5414919.1"/>
    <property type="molecule type" value="Genomic_DNA"/>
</dbReference>
<evidence type="ECO:0000256" key="9">
    <source>
        <dbReference type="PROSITE-ProRule" id="PRU01384"/>
    </source>
</evidence>
<dbReference type="SUPFAM" id="SSF101904">
    <property type="entry name" value="GyrA/ParC C-terminal domain-like"/>
    <property type="match status" value="1"/>
</dbReference>
<gene>
    <name evidence="8 12" type="primary">gyrA</name>
    <name evidence="12" type="ORF">UREOM_6300</name>
</gene>
<evidence type="ECO:0000256" key="2">
    <source>
        <dbReference type="ARBA" id="ARBA00008263"/>
    </source>
</evidence>
<evidence type="ECO:0000259" key="11">
    <source>
        <dbReference type="PROSITE" id="PS52040"/>
    </source>
</evidence>
<dbReference type="SUPFAM" id="SSF56719">
    <property type="entry name" value="Type II DNA topoisomerase"/>
    <property type="match status" value="1"/>
</dbReference>
<comment type="catalytic activity">
    <reaction evidence="1 8 9">
        <text>ATP-dependent breakage, passage and rejoining of double-stranded DNA.</text>
        <dbReference type="EC" id="5.6.2.2"/>
    </reaction>
</comment>
<evidence type="ECO:0000256" key="10">
    <source>
        <dbReference type="SAM" id="MobiDB-lite"/>
    </source>
</evidence>
<evidence type="ECO:0000256" key="3">
    <source>
        <dbReference type="ARBA" id="ARBA00022741"/>
    </source>
</evidence>
<keyword evidence="5 8" id="KW-0799">Topoisomerase</keyword>
<organism evidence="12 13">
    <name type="scientific">Ureaplasma ceti</name>
    <dbReference type="NCBI Taxonomy" id="3119530"/>
    <lineage>
        <taxon>Bacteria</taxon>
        <taxon>Bacillati</taxon>
        <taxon>Mycoplasmatota</taxon>
        <taxon>Mycoplasmoidales</taxon>
        <taxon>Mycoplasmoidaceae</taxon>
        <taxon>Ureaplasma</taxon>
    </lineage>
</organism>
<keyword evidence="8" id="KW-0963">Cytoplasm</keyword>
<comment type="caution">
    <text evidence="8">Lacks conserved residue(s) required for the propagation of feature annotation.</text>
</comment>
<dbReference type="InterPro" id="IPR005743">
    <property type="entry name" value="GyrA"/>
</dbReference>
<dbReference type="PANTHER" id="PTHR43493:SF5">
    <property type="entry name" value="DNA GYRASE SUBUNIT A, CHLOROPLASTIC_MITOCHONDRIAL"/>
    <property type="match status" value="1"/>
</dbReference>
<keyword evidence="13" id="KW-1185">Reference proteome</keyword>
<comment type="similarity">
    <text evidence="2 8">Belongs to the type II topoisomerase GyrA/ParC subunit family.</text>
</comment>
<protein>
    <recommendedName>
        <fullName evidence="8">DNA gyrase subunit A</fullName>
        <ecNumber evidence="8">5.6.2.2</ecNumber>
    </recommendedName>
</protein>
<keyword evidence="6 8" id="KW-0238">DNA-binding</keyword>
<evidence type="ECO:0000256" key="4">
    <source>
        <dbReference type="ARBA" id="ARBA00022840"/>
    </source>
</evidence>
<dbReference type="EC" id="5.6.2.2" evidence="8"/>
<evidence type="ECO:0000256" key="7">
    <source>
        <dbReference type="ARBA" id="ARBA00023235"/>
    </source>
</evidence>
<dbReference type="Gene3D" id="3.90.199.10">
    <property type="entry name" value="Topoisomerase II, domain 5"/>
    <property type="match status" value="1"/>
</dbReference>
<proteinExistence type="inferred from homology"/>
<name>A0ABP9U7Y0_9BACT</name>
<evidence type="ECO:0000256" key="6">
    <source>
        <dbReference type="ARBA" id="ARBA00023125"/>
    </source>
</evidence>
<dbReference type="Gene3D" id="1.10.268.10">
    <property type="entry name" value="Topoisomerase, domain 3"/>
    <property type="match status" value="1"/>
</dbReference>
<sequence>MSSLKKSSKGRLTSEQIHEQLAKSKVVNLQITKELEKSFMDYAMSVIVSRALPDVRDGFKPVHRRILYAAYGLGMFSDKPYKKSARLVGEVIGKYHPHGDLSVYEAMVRMAQDFSMRYLLIDGHGNFGSIDGDSAAAMRYTEARLSKISDGILDSIDKDTVDFVDNYDGSEKEPAVLPSAFPNLLANGTNGIAVGMATSMPTHNLREICSAIQAVIENPNITIDELMEEHIKGPDFPTSAQIMGISGIRDYFNTGKGSVTIRSKFHIEELANGKTNLVVTEIPYNVNKTSLIERIVDLVKQDEIKDITDLRDESNREGIRIVIELKRDVIPEIIFNRLCKSTQLQVNFSVNNLALVKGKPRILNLREMIDLYLEHQHEVIARKAQFELKKAEDRAHILRGLIIAISDIDETIKIIKESRDVEDASQKLIARFGIDEIQAKAILEMRLRVLSGLEYQKLKDELDKLVALIEELKVIIHSADKRNEIIIEKLQYFSEHFGDDRRTEILEGASANIDDEDLIPVEDIVITMSKNGWFKRMPIDTYRVQHRGGTGILAAKTHEDDSIQKIVISNTHADILFFATDGRVHRIRGYKIPMGSRQSKGVPANNFLNIEKDERIFNLITINNPEDYKNKYLFFVTVKGIVKRVALSEFESIRANGKIAITLNDDDKLFATHITDGNDEIFISSNNANLVRFHEDTIRPLGRSARGVKGINLTDAEYVIGTGVSSEGNYVLSIGENGVGKLTHKDEYRLTKRGAKGISTLKINDKTGQLASVKLVELDDQILLIANTGNIIRLKASSISIIGRTTSGVKLMDLDTEEKVQFAATFKSSDEEEVDDSESNTATSNSEPSHGLEEEN</sequence>
<dbReference type="SMART" id="SM00434">
    <property type="entry name" value="TOP4c"/>
    <property type="match status" value="1"/>
</dbReference>
<comment type="function">
    <text evidence="8">A type II topoisomerase that negatively supercoils closed circular double-stranded (ds) DNA in an ATP-dependent manner to modulate DNA topology and maintain chromosomes in an underwound state. Negative supercoiling favors strand separation, and DNA replication, transcription, recombination and repair, all of which involve strand separation. Also able to catalyze the interconversion of other topological isomers of dsDNA rings, including catenanes and knotted rings. Type II topoisomerases break and join 2 DNA strands simultaneously in an ATP-dependent manner.</text>
</comment>
<comment type="caution">
    <text evidence="12">The sequence shown here is derived from an EMBL/GenBank/DDBJ whole genome shotgun (WGS) entry which is preliminary data.</text>
</comment>
<dbReference type="Pfam" id="PF00521">
    <property type="entry name" value="DNA_topoisoIV"/>
    <property type="match status" value="1"/>
</dbReference>
<comment type="subcellular location">
    <subcellularLocation>
        <location evidence="8">Cytoplasm</location>
    </subcellularLocation>
</comment>
<feature type="region of interest" description="Disordered" evidence="10">
    <location>
        <begin position="825"/>
        <end position="856"/>
    </location>
</feature>
<keyword evidence="7 8" id="KW-0413">Isomerase</keyword>
<keyword evidence="4 8" id="KW-0067">ATP-binding</keyword>
<comment type="subunit">
    <text evidence="8">Heterotetramer, composed of two GyrA and two GyrB chains. In the heterotetramer, GyrA contains the active site tyrosine that forms a transient covalent intermediate with DNA, while GyrB binds cofactors and catalyzes ATP hydrolysis.</text>
</comment>
<evidence type="ECO:0000313" key="12">
    <source>
        <dbReference type="EMBL" id="GAA5414919.1"/>
    </source>
</evidence>
<dbReference type="Gene3D" id="3.30.1360.40">
    <property type="match status" value="1"/>
</dbReference>
<dbReference type="NCBIfam" id="NF004044">
    <property type="entry name" value="PRK05561.1"/>
    <property type="match status" value="1"/>
</dbReference>
<keyword evidence="3 8" id="KW-0547">Nucleotide-binding</keyword>
<dbReference type="NCBIfam" id="TIGR01063">
    <property type="entry name" value="gyrA"/>
    <property type="match status" value="1"/>
</dbReference>
<feature type="domain" description="Topo IIA-type catalytic" evidence="11">
    <location>
        <begin position="52"/>
        <end position="518"/>
    </location>
</feature>
<dbReference type="InterPro" id="IPR013757">
    <property type="entry name" value="Topo_IIA_A_a_sf"/>
</dbReference>
<evidence type="ECO:0000313" key="13">
    <source>
        <dbReference type="Proteomes" id="UP001449582"/>
    </source>
</evidence>
<evidence type="ECO:0000256" key="5">
    <source>
        <dbReference type="ARBA" id="ARBA00023029"/>
    </source>
</evidence>
<dbReference type="PROSITE" id="PS52040">
    <property type="entry name" value="TOPO_IIA"/>
    <property type="match status" value="1"/>
</dbReference>
<dbReference type="Gene3D" id="2.120.10.90">
    <property type="entry name" value="DNA gyrase/topoisomerase IV, subunit A, C-terminal"/>
    <property type="match status" value="1"/>
</dbReference>
<dbReference type="InterPro" id="IPR006691">
    <property type="entry name" value="GyrA/parC_rep"/>
</dbReference>
<comment type="miscellaneous">
    <text evidence="8">Few gyrases are as efficient as E.coli at forming negative supercoils. Not all organisms have 2 type II topoisomerases; in organisms with a single type II topoisomerase this enzyme also has to decatenate newly replicated chromosomes.</text>
</comment>
<dbReference type="InterPro" id="IPR050220">
    <property type="entry name" value="Type_II_DNA_Topoisomerases"/>
</dbReference>
<evidence type="ECO:0000256" key="8">
    <source>
        <dbReference type="HAMAP-Rule" id="MF_01897"/>
    </source>
</evidence>